<dbReference type="PROSITE" id="PS01124">
    <property type="entry name" value="HTH_ARAC_FAMILY_2"/>
    <property type="match status" value="1"/>
</dbReference>
<evidence type="ECO:0000259" key="5">
    <source>
        <dbReference type="PROSITE" id="PS01124"/>
    </source>
</evidence>
<dbReference type="Pfam" id="PF02311">
    <property type="entry name" value="AraC_binding"/>
    <property type="match status" value="1"/>
</dbReference>
<dbReference type="PROSITE" id="PS00041">
    <property type="entry name" value="HTH_ARAC_FAMILY_1"/>
    <property type="match status" value="1"/>
</dbReference>
<protein>
    <recommendedName>
        <fullName evidence="5">HTH araC/xylS-type domain-containing protein</fullName>
    </recommendedName>
</protein>
<proteinExistence type="predicted"/>
<evidence type="ECO:0000256" key="2">
    <source>
        <dbReference type="ARBA" id="ARBA00023125"/>
    </source>
</evidence>
<dbReference type="PRINTS" id="PR00032">
    <property type="entry name" value="HTHARAC"/>
</dbReference>
<dbReference type="SUPFAM" id="SSF51215">
    <property type="entry name" value="Regulatory protein AraC"/>
    <property type="match status" value="1"/>
</dbReference>
<dbReference type="Proteomes" id="UP000680638">
    <property type="component" value="Unassembled WGS sequence"/>
</dbReference>
<evidence type="ECO:0000256" key="1">
    <source>
        <dbReference type="ARBA" id="ARBA00023015"/>
    </source>
</evidence>
<dbReference type="InterPro" id="IPR018062">
    <property type="entry name" value="HTH_AraC-typ_CS"/>
</dbReference>
<dbReference type="EMBL" id="BORW01000002">
    <property type="protein sequence ID" value="GIO65999.1"/>
    <property type="molecule type" value="Genomic_DNA"/>
</dbReference>
<dbReference type="Pfam" id="PF12833">
    <property type="entry name" value="HTH_18"/>
    <property type="match status" value="1"/>
</dbReference>
<evidence type="ECO:0000313" key="6">
    <source>
        <dbReference type="EMBL" id="GIO65999.1"/>
    </source>
</evidence>
<dbReference type="RefSeq" id="WP_212947757.1">
    <property type="nucleotide sequence ID" value="NZ_BORW01000002.1"/>
</dbReference>
<organism evidence="6 7">
    <name type="scientific">Paenibacillus cookii</name>
    <dbReference type="NCBI Taxonomy" id="157839"/>
    <lineage>
        <taxon>Bacteria</taxon>
        <taxon>Bacillati</taxon>
        <taxon>Bacillota</taxon>
        <taxon>Bacilli</taxon>
        <taxon>Bacillales</taxon>
        <taxon>Paenibacillaceae</taxon>
        <taxon>Paenibacillus</taxon>
    </lineage>
</organism>
<dbReference type="Gene3D" id="1.10.10.60">
    <property type="entry name" value="Homeodomain-like"/>
    <property type="match status" value="2"/>
</dbReference>
<dbReference type="InterPro" id="IPR037923">
    <property type="entry name" value="HTH-like"/>
</dbReference>
<dbReference type="InterPro" id="IPR003313">
    <property type="entry name" value="AraC-bd"/>
</dbReference>
<keyword evidence="4" id="KW-0804">Transcription</keyword>
<dbReference type="InterPro" id="IPR020449">
    <property type="entry name" value="Tscrpt_reg_AraC-type_HTH"/>
</dbReference>
<reference evidence="6 7" key="1">
    <citation type="submission" date="2021-03" db="EMBL/GenBank/DDBJ databases">
        <title>Antimicrobial resistance genes in bacteria isolated from Japanese honey, and their potential for conferring macrolide and lincosamide resistance in the American foulbrood pathogen Paenibacillus larvae.</title>
        <authorList>
            <person name="Okamoto M."/>
            <person name="Kumagai M."/>
            <person name="Kanamori H."/>
            <person name="Takamatsu D."/>
        </authorList>
    </citation>
    <scope>NUCLEOTIDE SEQUENCE [LARGE SCALE GENOMIC DNA]</scope>
    <source>
        <strain evidence="6 7">J21TS3</strain>
    </source>
</reference>
<dbReference type="SUPFAM" id="SSF46689">
    <property type="entry name" value="Homeodomain-like"/>
    <property type="match status" value="2"/>
</dbReference>
<keyword evidence="2" id="KW-0238">DNA-binding</keyword>
<dbReference type="InterPro" id="IPR018060">
    <property type="entry name" value="HTH_AraC"/>
</dbReference>
<evidence type="ECO:0000256" key="3">
    <source>
        <dbReference type="ARBA" id="ARBA00023159"/>
    </source>
</evidence>
<accession>A0ABQ4LRW8</accession>
<dbReference type="InterPro" id="IPR009057">
    <property type="entry name" value="Homeodomain-like_sf"/>
</dbReference>
<dbReference type="PANTHER" id="PTHR46796:SF6">
    <property type="entry name" value="ARAC SUBFAMILY"/>
    <property type="match status" value="1"/>
</dbReference>
<comment type="caution">
    <text evidence="6">The sequence shown here is derived from an EMBL/GenBank/DDBJ whole genome shotgun (WGS) entry which is preliminary data.</text>
</comment>
<dbReference type="SMART" id="SM00342">
    <property type="entry name" value="HTH_ARAC"/>
    <property type="match status" value="1"/>
</dbReference>
<gene>
    <name evidence="6" type="ORF">J21TS3_08200</name>
</gene>
<evidence type="ECO:0000256" key="4">
    <source>
        <dbReference type="ARBA" id="ARBA00023163"/>
    </source>
</evidence>
<keyword evidence="3" id="KW-0010">Activator</keyword>
<evidence type="ECO:0000313" key="7">
    <source>
        <dbReference type="Proteomes" id="UP000680638"/>
    </source>
</evidence>
<keyword evidence="1" id="KW-0805">Transcription regulation</keyword>
<dbReference type="InterPro" id="IPR050204">
    <property type="entry name" value="AraC_XylS_family_regulators"/>
</dbReference>
<name>A0ABQ4LRW8_9BACL</name>
<keyword evidence="7" id="KW-1185">Reference proteome</keyword>
<sequence length="294" mass="33632">MGTGNRIGTYGFRFSAPDHLALCSLFAVGRDAVQSPAYRWDGYTRKDGPLLLFQYTIEGEGVFESGAEAYRIDAERAFMSEIPGDHRYYFPEGGPEWSFMFILMRPSLILPNWQEAKSRMGQAPHLPATSRPIRLLQDIWEQANDGRITDPFTASSYVYQFVSELCRFAIAPQGERRHWPEKVRQAARYIDTHYGSMISLDQLSERLGVSKYHLLRTFAAATGETPSEYLNRVRIEQAMRLLRQTDLGIERIAEEVGYSGGSYFIKVFRKMTGRTPGSFRSEQGQLTLSRLYFD</sequence>
<dbReference type="PANTHER" id="PTHR46796">
    <property type="entry name" value="HTH-TYPE TRANSCRIPTIONAL ACTIVATOR RHAS-RELATED"/>
    <property type="match status" value="1"/>
</dbReference>
<feature type="domain" description="HTH araC/xylS-type" evidence="5">
    <location>
        <begin position="184"/>
        <end position="282"/>
    </location>
</feature>